<organism evidence="3 4">
    <name type="scientific">Thalassobacterium maritimum</name>
    <dbReference type="NCBI Taxonomy" id="3041265"/>
    <lineage>
        <taxon>Bacteria</taxon>
        <taxon>Pseudomonadati</taxon>
        <taxon>Verrucomicrobiota</taxon>
        <taxon>Opitutia</taxon>
        <taxon>Puniceicoccales</taxon>
        <taxon>Coraliomargaritaceae</taxon>
        <taxon>Thalassobacterium</taxon>
    </lineage>
</organism>
<feature type="domain" description="Cyclic nucleotide-binding" evidence="2">
    <location>
        <begin position="1"/>
        <end position="87"/>
    </location>
</feature>
<dbReference type="InterPro" id="IPR018490">
    <property type="entry name" value="cNMP-bd_dom_sf"/>
</dbReference>
<dbReference type="CDD" id="cd00060">
    <property type="entry name" value="FHA"/>
    <property type="match status" value="1"/>
</dbReference>
<keyword evidence="4" id="KW-1185">Reference proteome</keyword>
<dbReference type="InterPro" id="IPR000595">
    <property type="entry name" value="cNMP-bd_dom"/>
</dbReference>
<dbReference type="Pfam" id="PF00027">
    <property type="entry name" value="cNMP_binding"/>
    <property type="match status" value="1"/>
</dbReference>
<evidence type="ECO:0000259" key="2">
    <source>
        <dbReference type="PROSITE" id="PS50042"/>
    </source>
</evidence>
<dbReference type="InterPro" id="IPR014710">
    <property type="entry name" value="RmlC-like_jellyroll"/>
</dbReference>
<dbReference type="PRINTS" id="PR00103">
    <property type="entry name" value="CAMPKINASE"/>
</dbReference>
<gene>
    <name evidence="3" type="ORF">QEH52_14320</name>
</gene>
<dbReference type="PANTHER" id="PTHR24567">
    <property type="entry name" value="CRP FAMILY TRANSCRIPTIONAL REGULATORY PROTEIN"/>
    <property type="match status" value="1"/>
</dbReference>
<evidence type="ECO:0000313" key="3">
    <source>
        <dbReference type="EMBL" id="MDQ8208698.1"/>
    </source>
</evidence>
<dbReference type="PROSITE" id="PS50006">
    <property type="entry name" value="FHA_DOMAIN"/>
    <property type="match status" value="1"/>
</dbReference>
<dbReference type="RefSeq" id="WP_308951344.1">
    <property type="nucleotide sequence ID" value="NZ_JARXHW010000038.1"/>
</dbReference>
<dbReference type="PROSITE" id="PS50042">
    <property type="entry name" value="CNMP_BINDING_3"/>
    <property type="match status" value="1"/>
</dbReference>
<dbReference type="Gene3D" id="2.60.120.10">
    <property type="entry name" value="Jelly Rolls"/>
    <property type="match status" value="1"/>
</dbReference>
<dbReference type="InterPro" id="IPR050397">
    <property type="entry name" value="Env_Response_Regulators"/>
</dbReference>
<dbReference type="Pfam" id="PF00498">
    <property type="entry name" value="FHA"/>
    <property type="match status" value="1"/>
</dbReference>
<dbReference type="InterPro" id="IPR018488">
    <property type="entry name" value="cNMP-bd_CS"/>
</dbReference>
<dbReference type="SUPFAM" id="SSF49879">
    <property type="entry name" value="SMAD/FHA domain"/>
    <property type="match status" value="1"/>
</dbReference>
<accession>A0ABU1AX68</accession>
<feature type="domain" description="FHA" evidence="1">
    <location>
        <begin position="168"/>
        <end position="229"/>
    </location>
</feature>
<dbReference type="EMBL" id="JARXHW010000038">
    <property type="protein sequence ID" value="MDQ8208698.1"/>
    <property type="molecule type" value="Genomic_DNA"/>
</dbReference>
<sequence>MKVEKFPAGKLIFAEGDSGDEAYRVQQGRVEISIKEDGKKLILAILEEGEIFGEMAIVGSCPRSASARALETTTVSVLARDDFETTLSNREEELVPYLSTIFDRLRVTNDRLLNALARLDELEPTQPHRNPEILSPSKSGCVVLVEPATDEIRQQTALRSRVVDSFPVLFGRRGELAGSEAVIPNQFLVADRAPFRVSRKHCVIDSSADGVYIEDHSSRLGTIVNGIRIGGKSLESRVRLSAGSNSLVLGGGESQVRFSLTVTENGVK</sequence>
<proteinExistence type="predicted"/>
<dbReference type="Gene3D" id="2.60.200.20">
    <property type="match status" value="1"/>
</dbReference>
<name>A0ABU1AX68_9BACT</name>
<evidence type="ECO:0000313" key="4">
    <source>
        <dbReference type="Proteomes" id="UP001225316"/>
    </source>
</evidence>
<dbReference type="CDD" id="cd00038">
    <property type="entry name" value="CAP_ED"/>
    <property type="match status" value="1"/>
</dbReference>
<dbReference type="PANTHER" id="PTHR24567:SF74">
    <property type="entry name" value="HTH-TYPE TRANSCRIPTIONAL REGULATOR ARCR"/>
    <property type="match status" value="1"/>
</dbReference>
<dbReference type="SMART" id="SM00240">
    <property type="entry name" value="FHA"/>
    <property type="match status" value="1"/>
</dbReference>
<reference evidence="3 4" key="1">
    <citation type="submission" date="2023-04" db="EMBL/GenBank/DDBJ databases">
        <title>A novel bacteria isolated from coastal sediment.</title>
        <authorList>
            <person name="Liu X.-J."/>
            <person name="Du Z.-J."/>
        </authorList>
    </citation>
    <scope>NUCLEOTIDE SEQUENCE [LARGE SCALE GENOMIC DNA]</scope>
    <source>
        <strain evidence="3 4">SDUM461003</strain>
    </source>
</reference>
<dbReference type="Proteomes" id="UP001225316">
    <property type="component" value="Unassembled WGS sequence"/>
</dbReference>
<dbReference type="PROSITE" id="PS00889">
    <property type="entry name" value="CNMP_BINDING_2"/>
    <property type="match status" value="1"/>
</dbReference>
<dbReference type="SUPFAM" id="SSF51206">
    <property type="entry name" value="cAMP-binding domain-like"/>
    <property type="match status" value="1"/>
</dbReference>
<evidence type="ECO:0000259" key="1">
    <source>
        <dbReference type="PROSITE" id="PS50006"/>
    </source>
</evidence>
<comment type="caution">
    <text evidence="3">The sequence shown here is derived from an EMBL/GenBank/DDBJ whole genome shotgun (WGS) entry which is preliminary data.</text>
</comment>
<protein>
    <submittedName>
        <fullName evidence="3">Cyclic nucleotide-binding domain-containing protein</fullName>
    </submittedName>
</protein>
<dbReference type="InterPro" id="IPR000253">
    <property type="entry name" value="FHA_dom"/>
</dbReference>
<dbReference type="SMART" id="SM00100">
    <property type="entry name" value="cNMP"/>
    <property type="match status" value="1"/>
</dbReference>
<dbReference type="InterPro" id="IPR008984">
    <property type="entry name" value="SMAD_FHA_dom_sf"/>
</dbReference>